<evidence type="ECO:0000313" key="1">
    <source>
        <dbReference type="EMBL" id="MAA13563.1"/>
    </source>
</evidence>
<dbReference type="EMBL" id="GFPF01002417">
    <property type="protein sequence ID" value="MAA13563.1"/>
    <property type="molecule type" value="Transcribed_RNA"/>
</dbReference>
<organism evidence="1">
    <name type="scientific">Rhipicephalus zambeziensis</name>
    <dbReference type="NCBI Taxonomy" id="60191"/>
    <lineage>
        <taxon>Eukaryota</taxon>
        <taxon>Metazoa</taxon>
        <taxon>Ecdysozoa</taxon>
        <taxon>Arthropoda</taxon>
        <taxon>Chelicerata</taxon>
        <taxon>Arachnida</taxon>
        <taxon>Acari</taxon>
        <taxon>Parasitiformes</taxon>
        <taxon>Ixodida</taxon>
        <taxon>Ixodoidea</taxon>
        <taxon>Ixodidae</taxon>
        <taxon>Rhipicephalinae</taxon>
        <taxon>Rhipicephalus</taxon>
        <taxon>Rhipicephalus</taxon>
    </lineage>
</organism>
<protein>
    <submittedName>
        <fullName evidence="1">Uncharacterized protein</fullName>
    </submittedName>
</protein>
<accession>A0A224YH77</accession>
<dbReference type="AlphaFoldDB" id="A0A224YH77"/>
<reference evidence="1" key="1">
    <citation type="journal article" date="2017" name="Parasit. Vectors">
        <title>Sialotranscriptomics of Rhipicephalus zambeziensis reveals intricate expression profiles of secretory proteins and suggests tight temporal transcriptional regulation during blood-feeding.</title>
        <authorList>
            <person name="de Castro M.H."/>
            <person name="de Klerk D."/>
            <person name="Pienaar R."/>
            <person name="Rees D.J.G."/>
            <person name="Mans B.J."/>
        </authorList>
    </citation>
    <scope>NUCLEOTIDE SEQUENCE</scope>
    <source>
        <tissue evidence="1">Salivary glands</tissue>
    </source>
</reference>
<proteinExistence type="predicted"/>
<name>A0A224YH77_9ACAR</name>
<sequence length="120" mass="13798">MSRGFTLCEYFAHLVLRYHKQTNKIDAHINCACLAASLVAFKRVTLAAAAQVLNLVHFLCLFAQTCWAVRVDVNRIVTSDLRECVFVDGNVERDLYLQEYMWYAAIRTLYECDRGDRLAS</sequence>